<reference evidence="2 3" key="1">
    <citation type="submission" date="2019-03" db="EMBL/GenBank/DDBJ databases">
        <title>Genomic Encyclopedia of Type Strains, Phase IV (KMG-IV): sequencing the most valuable type-strain genomes for metagenomic binning, comparative biology and taxonomic classification.</title>
        <authorList>
            <person name="Goeker M."/>
        </authorList>
    </citation>
    <scope>NUCLEOTIDE SEQUENCE [LARGE SCALE GENOMIC DNA]</scope>
    <source>
        <strain evidence="2 3">DSM 22958</strain>
    </source>
</reference>
<evidence type="ECO:0000313" key="3">
    <source>
        <dbReference type="Proteomes" id="UP000294881"/>
    </source>
</evidence>
<evidence type="ECO:0000259" key="1">
    <source>
        <dbReference type="Pfam" id="PF04993"/>
    </source>
</evidence>
<proteinExistence type="predicted"/>
<sequence length="111" mass="11946">MAWDPELERHIRAALDGLPWLGEKRMFGGLAWMVEGNMLCAAIKPGLMARVGKAAEAEMLALPGVGPMGAGARRMGGWVLAGEDAWRDGDVRQRLLSTAMAHVMALPPKQP</sequence>
<evidence type="ECO:0000313" key="2">
    <source>
        <dbReference type="EMBL" id="TCO16328.1"/>
    </source>
</evidence>
<accession>A0A4V2RXZ2</accession>
<name>A0A4V2RXZ2_9HYPH</name>
<gene>
    <name evidence="2" type="ORF">EV666_101583</name>
</gene>
<dbReference type="RefSeq" id="WP_132002611.1">
    <property type="nucleotide sequence ID" value="NZ_JBHUNN010000002.1"/>
</dbReference>
<keyword evidence="3" id="KW-1185">Reference proteome</keyword>
<dbReference type="EMBL" id="SLWL01000001">
    <property type="protein sequence ID" value="TCO16328.1"/>
    <property type="molecule type" value="Genomic_DNA"/>
</dbReference>
<organism evidence="2 3">
    <name type="scientific">Camelimonas lactis</name>
    <dbReference type="NCBI Taxonomy" id="659006"/>
    <lineage>
        <taxon>Bacteria</taxon>
        <taxon>Pseudomonadati</taxon>
        <taxon>Pseudomonadota</taxon>
        <taxon>Alphaproteobacteria</taxon>
        <taxon>Hyphomicrobiales</taxon>
        <taxon>Chelatococcaceae</taxon>
        <taxon>Camelimonas</taxon>
    </lineage>
</organism>
<dbReference type="Gene3D" id="3.30.1460.30">
    <property type="entry name" value="YgaC/TfoX-N like chaperone"/>
    <property type="match status" value="1"/>
</dbReference>
<comment type="caution">
    <text evidence="2">The sequence shown here is derived from an EMBL/GenBank/DDBJ whole genome shotgun (WGS) entry which is preliminary data.</text>
</comment>
<dbReference type="Pfam" id="PF04993">
    <property type="entry name" value="TfoX_N"/>
    <property type="match status" value="1"/>
</dbReference>
<dbReference type="InterPro" id="IPR007076">
    <property type="entry name" value="TfoX_N"/>
</dbReference>
<dbReference type="AlphaFoldDB" id="A0A4V2RXZ2"/>
<dbReference type="Proteomes" id="UP000294881">
    <property type="component" value="Unassembled WGS sequence"/>
</dbReference>
<feature type="domain" description="TfoX N-terminal" evidence="1">
    <location>
        <begin position="15"/>
        <end position="101"/>
    </location>
</feature>
<dbReference type="SUPFAM" id="SSF159894">
    <property type="entry name" value="YgaC/TfoX-N like"/>
    <property type="match status" value="1"/>
</dbReference>
<protein>
    <submittedName>
        <fullName evidence="2">TfoX-like protein</fullName>
    </submittedName>
</protein>
<dbReference type="OrthoDB" id="214902at2"/>